<keyword evidence="1" id="KW-0812">Transmembrane</keyword>
<dbReference type="AlphaFoldDB" id="A0A956M457"/>
<dbReference type="Proteomes" id="UP000697710">
    <property type="component" value="Unassembled WGS sequence"/>
</dbReference>
<feature type="transmembrane region" description="Helical" evidence="1">
    <location>
        <begin position="23"/>
        <end position="47"/>
    </location>
</feature>
<sequence>MSVELDSGPGIPDHPYNVMREPFTLVLLEGACWLVVLLFVGLALGLTHAAFDRGRSRLFPPHRLC</sequence>
<protein>
    <submittedName>
        <fullName evidence="2">Uncharacterized protein</fullName>
    </submittedName>
</protein>
<evidence type="ECO:0000256" key="1">
    <source>
        <dbReference type="SAM" id="Phobius"/>
    </source>
</evidence>
<gene>
    <name evidence="2" type="ORF">KC729_18505</name>
</gene>
<keyword evidence="1" id="KW-0472">Membrane</keyword>
<proteinExistence type="predicted"/>
<reference evidence="2" key="2">
    <citation type="journal article" date="2021" name="Microbiome">
        <title>Successional dynamics and alternative stable states in a saline activated sludge microbial community over 9 years.</title>
        <authorList>
            <person name="Wang Y."/>
            <person name="Ye J."/>
            <person name="Ju F."/>
            <person name="Liu L."/>
            <person name="Boyd J.A."/>
            <person name="Deng Y."/>
            <person name="Parks D.H."/>
            <person name="Jiang X."/>
            <person name="Yin X."/>
            <person name="Woodcroft B.J."/>
            <person name="Tyson G.W."/>
            <person name="Hugenholtz P."/>
            <person name="Polz M.F."/>
            <person name="Zhang T."/>
        </authorList>
    </citation>
    <scope>NUCLEOTIDE SEQUENCE</scope>
    <source>
        <strain evidence="2">HKST-UBA01</strain>
    </source>
</reference>
<name>A0A956M457_UNCEI</name>
<evidence type="ECO:0000313" key="3">
    <source>
        <dbReference type="Proteomes" id="UP000697710"/>
    </source>
</evidence>
<organism evidence="2 3">
    <name type="scientific">Eiseniibacteriota bacterium</name>
    <dbReference type="NCBI Taxonomy" id="2212470"/>
    <lineage>
        <taxon>Bacteria</taxon>
        <taxon>Candidatus Eiseniibacteriota</taxon>
    </lineage>
</organism>
<evidence type="ECO:0000313" key="2">
    <source>
        <dbReference type="EMBL" id="MCA9729680.1"/>
    </source>
</evidence>
<comment type="caution">
    <text evidence="2">The sequence shown here is derived from an EMBL/GenBank/DDBJ whole genome shotgun (WGS) entry which is preliminary data.</text>
</comment>
<dbReference type="EMBL" id="JAGQHR010000798">
    <property type="protein sequence ID" value="MCA9729680.1"/>
    <property type="molecule type" value="Genomic_DNA"/>
</dbReference>
<accession>A0A956M457</accession>
<keyword evidence="1" id="KW-1133">Transmembrane helix</keyword>
<reference evidence="2" key="1">
    <citation type="submission" date="2020-04" db="EMBL/GenBank/DDBJ databases">
        <authorList>
            <person name="Zhang T."/>
        </authorList>
    </citation>
    <scope>NUCLEOTIDE SEQUENCE</scope>
    <source>
        <strain evidence="2">HKST-UBA01</strain>
    </source>
</reference>